<evidence type="ECO:0000256" key="1">
    <source>
        <dbReference type="ARBA" id="ARBA00008558"/>
    </source>
</evidence>
<accession>A0A7W9YE92</accession>
<dbReference type="InterPro" id="IPR010819">
    <property type="entry name" value="AGE/CE"/>
</dbReference>
<evidence type="ECO:0000313" key="3">
    <source>
        <dbReference type="EMBL" id="MBB6170544.1"/>
    </source>
</evidence>
<reference evidence="3 4" key="1">
    <citation type="submission" date="2020-08" db="EMBL/GenBank/DDBJ databases">
        <title>Sequencing the genomes of 1000 actinobacteria strains.</title>
        <authorList>
            <person name="Klenk H.-P."/>
        </authorList>
    </citation>
    <scope>NUCLEOTIDE SEQUENCE [LARGE SCALE GENOMIC DNA]</scope>
    <source>
        <strain evidence="3 4">DSM 46659</strain>
    </source>
</reference>
<gene>
    <name evidence="3" type="ORF">HNR23_000604</name>
</gene>
<comment type="caution">
    <text evidence="3">The sequence shown here is derived from an EMBL/GenBank/DDBJ whole genome shotgun (WGS) entry which is preliminary data.</text>
</comment>
<dbReference type="Proteomes" id="UP000546642">
    <property type="component" value="Unassembled WGS sequence"/>
</dbReference>
<dbReference type="InterPro" id="IPR012341">
    <property type="entry name" value="6hp_glycosidase-like_sf"/>
</dbReference>
<dbReference type="SUPFAM" id="SSF48208">
    <property type="entry name" value="Six-hairpin glycosidases"/>
    <property type="match status" value="1"/>
</dbReference>
<protein>
    <submittedName>
        <fullName evidence="3">Mannose/cellobiose epimerase-like protein (N-acyl-D-glucosamine 2-epimerase family)</fullName>
    </submittedName>
</protein>
<comment type="similarity">
    <text evidence="1">Belongs to the N-acylglucosamine 2-epimerase family.</text>
</comment>
<dbReference type="AlphaFoldDB" id="A0A7W9YE92"/>
<sequence>MRHPWPDLPFHREWLRSEALRLLSFAAHAQRPADGFGWLDDRGALLPAHGTPTWITCRMTHVFALADLMGVPGTGPLADHGVRALRGPLRDAEHGGWYAGLGTDGRPEGTAKSAYDHAFVLLSAASAAAAGREGGRELLEEAAAVIEERFGDGSTGRYQESWDRAWAAPEDYRGANSHMHLVEAFLATADATGDRAWLDRALDIARFVVHEVAAAHDWRLPEHFTADWRPVLDYNTAERAHPFRPYGVTVGHLLEWARLLVQLELALGPAAPAWLPVDAAALFDAAVRRGWDVDGAPGFVYTHDWDDTPVVRERMHWVVTEAISAAATLYRRTAEARYAHWYRVWWDYAERHFTDRRDGSWHHELGPDNTPASTVWVGKPDIYHAFQTAILPCFPPAASFVSALGGGVGGPAPQQAARREETR</sequence>
<keyword evidence="4" id="KW-1185">Reference proteome</keyword>
<keyword evidence="2" id="KW-0413">Isomerase</keyword>
<dbReference type="GO" id="GO:0016853">
    <property type="term" value="F:isomerase activity"/>
    <property type="evidence" value="ECO:0007669"/>
    <property type="project" value="UniProtKB-KW"/>
</dbReference>
<organism evidence="3 4">
    <name type="scientific">Nocardiopsis mwathae</name>
    <dbReference type="NCBI Taxonomy" id="1472723"/>
    <lineage>
        <taxon>Bacteria</taxon>
        <taxon>Bacillati</taxon>
        <taxon>Actinomycetota</taxon>
        <taxon>Actinomycetes</taxon>
        <taxon>Streptosporangiales</taxon>
        <taxon>Nocardiopsidaceae</taxon>
        <taxon>Nocardiopsis</taxon>
    </lineage>
</organism>
<dbReference type="RefSeq" id="WP_184073265.1">
    <property type="nucleotide sequence ID" value="NZ_JACHDS010000001.1"/>
</dbReference>
<evidence type="ECO:0000256" key="2">
    <source>
        <dbReference type="ARBA" id="ARBA00023235"/>
    </source>
</evidence>
<dbReference type="InterPro" id="IPR008928">
    <property type="entry name" value="6-hairpin_glycosidase_sf"/>
</dbReference>
<dbReference type="Pfam" id="PF07221">
    <property type="entry name" value="GlcNAc_2-epim"/>
    <property type="match status" value="1"/>
</dbReference>
<dbReference type="GO" id="GO:0005975">
    <property type="term" value="P:carbohydrate metabolic process"/>
    <property type="evidence" value="ECO:0007669"/>
    <property type="project" value="InterPro"/>
</dbReference>
<dbReference type="EMBL" id="JACHDS010000001">
    <property type="protein sequence ID" value="MBB6170544.1"/>
    <property type="molecule type" value="Genomic_DNA"/>
</dbReference>
<proteinExistence type="inferred from homology"/>
<name>A0A7W9YE92_9ACTN</name>
<dbReference type="Gene3D" id="1.50.10.10">
    <property type="match status" value="1"/>
</dbReference>
<evidence type="ECO:0000313" key="4">
    <source>
        <dbReference type="Proteomes" id="UP000546642"/>
    </source>
</evidence>
<dbReference type="PANTHER" id="PTHR15108">
    <property type="entry name" value="N-ACYLGLUCOSAMINE-2-EPIMERASE"/>
    <property type="match status" value="1"/>
</dbReference>